<sequence>MAPTFDDWDQWGKGSVEVACTQLTGLPAKDSFTLPQLREPLQNADDFDEWLERITTKLTGVRLEKLIDSGIPRPSVGDPRGEEWAETSIQVAAWLANNMAVQFVSTIRSSGTPVRFADSFMKVVKDSLRGAGSVAIQRALHNVCRPVRSDFGSPEMYIKAMQRGMARCSEANVPIHPYIVASLMISQMRQELQSVISRKSDEFDSKKDIWAEFELKDFNDLCNVSLKELAGMRVEGDVNLAKSNNPTTMRAYPTRIRTKIATEQTRKGFHRKQRAQQIGNVKWTMLRTSKMSRVAAFIANEEAMAHDDAGIFTLNNDLLIGSPAMMSGLATSLLSPLLNNPRRRMRTLNRKNSLRMRCTTTEWLSK</sequence>
<keyword evidence="2" id="KW-1185">Reference proteome</keyword>
<reference evidence="1" key="2">
    <citation type="journal article" date="2023" name="IMA Fungus">
        <title>Comparative genomic study of the Penicillium genus elucidates a diverse pangenome and 15 lateral gene transfer events.</title>
        <authorList>
            <person name="Petersen C."/>
            <person name="Sorensen T."/>
            <person name="Nielsen M.R."/>
            <person name="Sondergaard T.E."/>
            <person name="Sorensen J.L."/>
            <person name="Fitzpatrick D.A."/>
            <person name="Frisvad J.C."/>
            <person name="Nielsen K.L."/>
        </authorList>
    </citation>
    <scope>NUCLEOTIDE SEQUENCE</scope>
    <source>
        <strain evidence="1">IBT 34128</strain>
    </source>
</reference>
<comment type="caution">
    <text evidence="1">The sequence shown here is derived from an EMBL/GenBank/DDBJ whole genome shotgun (WGS) entry which is preliminary data.</text>
</comment>
<dbReference type="GeneID" id="81391136"/>
<reference evidence="1" key="1">
    <citation type="submission" date="2022-11" db="EMBL/GenBank/DDBJ databases">
        <authorList>
            <person name="Petersen C."/>
        </authorList>
    </citation>
    <scope>NUCLEOTIDE SEQUENCE</scope>
    <source>
        <strain evidence="1">IBT 34128</strain>
    </source>
</reference>
<dbReference type="Proteomes" id="UP001141434">
    <property type="component" value="Unassembled WGS sequence"/>
</dbReference>
<gene>
    <name evidence="1" type="ORF">NUU61_001386</name>
</gene>
<name>A0A9W9G4C2_9EURO</name>
<dbReference type="OrthoDB" id="4319888at2759"/>
<dbReference type="RefSeq" id="XP_056515235.1">
    <property type="nucleotide sequence ID" value="XM_056651968.1"/>
</dbReference>
<dbReference type="AlphaFoldDB" id="A0A9W9G4C2"/>
<protein>
    <submittedName>
        <fullName evidence="1">Uncharacterized protein</fullName>
    </submittedName>
</protein>
<evidence type="ECO:0000313" key="2">
    <source>
        <dbReference type="Proteomes" id="UP001141434"/>
    </source>
</evidence>
<dbReference type="EMBL" id="JAPMSZ010000002">
    <property type="protein sequence ID" value="KAJ5111756.1"/>
    <property type="molecule type" value="Genomic_DNA"/>
</dbReference>
<evidence type="ECO:0000313" key="1">
    <source>
        <dbReference type="EMBL" id="KAJ5111756.1"/>
    </source>
</evidence>
<proteinExistence type="predicted"/>
<accession>A0A9W9G4C2</accession>
<organism evidence="1 2">
    <name type="scientific">Penicillium alfredii</name>
    <dbReference type="NCBI Taxonomy" id="1506179"/>
    <lineage>
        <taxon>Eukaryota</taxon>
        <taxon>Fungi</taxon>
        <taxon>Dikarya</taxon>
        <taxon>Ascomycota</taxon>
        <taxon>Pezizomycotina</taxon>
        <taxon>Eurotiomycetes</taxon>
        <taxon>Eurotiomycetidae</taxon>
        <taxon>Eurotiales</taxon>
        <taxon>Aspergillaceae</taxon>
        <taxon>Penicillium</taxon>
    </lineage>
</organism>